<keyword evidence="4" id="KW-0067">ATP-binding</keyword>
<dbReference type="EMBL" id="BARU01008972">
    <property type="protein sequence ID" value="GAH46481.1"/>
    <property type="molecule type" value="Genomic_DNA"/>
</dbReference>
<gene>
    <name evidence="6" type="ORF">S03H2_17402</name>
</gene>
<evidence type="ECO:0000259" key="5">
    <source>
        <dbReference type="PROSITE" id="PS50893"/>
    </source>
</evidence>
<proteinExistence type="predicted"/>
<dbReference type="InterPro" id="IPR050107">
    <property type="entry name" value="ABC_carbohydrate_import_ATPase"/>
</dbReference>
<organism evidence="6">
    <name type="scientific">marine sediment metagenome</name>
    <dbReference type="NCBI Taxonomy" id="412755"/>
    <lineage>
        <taxon>unclassified sequences</taxon>
        <taxon>metagenomes</taxon>
        <taxon>ecological metagenomes</taxon>
    </lineage>
</organism>
<dbReference type="InterPro" id="IPR003439">
    <property type="entry name" value="ABC_transporter-like_ATP-bd"/>
</dbReference>
<dbReference type="GO" id="GO:0016887">
    <property type="term" value="F:ATP hydrolysis activity"/>
    <property type="evidence" value="ECO:0007669"/>
    <property type="project" value="InterPro"/>
</dbReference>
<protein>
    <recommendedName>
        <fullName evidence="5">ABC transporter domain-containing protein</fullName>
    </recommendedName>
</protein>
<feature type="domain" description="ABC transporter" evidence="5">
    <location>
        <begin position="1"/>
        <end position="200"/>
    </location>
</feature>
<dbReference type="CDD" id="cd03215">
    <property type="entry name" value="ABC_Carb_Monos_II"/>
    <property type="match status" value="1"/>
</dbReference>
<dbReference type="InterPro" id="IPR027417">
    <property type="entry name" value="P-loop_NTPase"/>
</dbReference>
<evidence type="ECO:0000256" key="3">
    <source>
        <dbReference type="ARBA" id="ARBA00022741"/>
    </source>
</evidence>
<dbReference type="PANTHER" id="PTHR43790">
    <property type="entry name" value="CARBOHYDRATE TRANSPORT ATP-BINDING PROTEIN MG119-RELATED"/>
    <property type="match status" value="1"/>
</dbReference>
<dbReference type="Gene3D" id="3.40.50.300">
    <property type="entry name" value="P-loop containing nucleotide triphosphate hydrolases"/>
    <property type="match status" value="1"/>
</dbReference>
<sequence>MTHKYIFSHSQVRNQGDLEGDEVDISNPGQAIQAGLSLLTEDRQKTGLILDQSVKWNVSVVHMANTRGRLINERQETQNVDNYIDAIDIMTPSIFQEVRFLSGGNQQKVVLAKWLYANSNVIFFDEPTRGIDIGSKEEIYKLMVQLAKEGKYILIVSSDMPELIAMCDRVVVMRQGKVVGEIGRQDLSEEKVLTYSIGGIL</sequence>
<dbReference type="AlphaFoldDB" id="X1FLF1"/>
<accession>X1FLF1</accession>
<dbReference type="PANTHER" id="PTHR43790:SF9">
    <property type="entry name" value="GALACTOFURANOSE TRANSPORTER ATP-BINDING PROTEIN YTFR"/>
    <property type="match status" value="1"/>
</dbReference>
<dbReference type="GO" id="GO:0005524">
    <property type="term" value="F:ATP binding"/>
    <property type="evidence" value="ECO:0007669"/>
    <property type="project" value="UniProtKB-KW"/>
</dbReference>
<name>X1FLF1_9ZZZZ</name>
<reference evidence="6" key="1">
    <citation type="journal article" date="2014" name="Front. Microbiol.">
        <title>High frequency of phylogenetically diverse reductive dehalogenase-homologous genes in deep subseafloor sedimentary metagenomes.</title>
        <authorList>
            <person name="Kawai M."/>
            <person name="Futagami T."/>
            <person name="Toyoda A."/>
            <person name="Takaki Y."/>
            <person name="Nishi S."/>
            <person name="Hori S."/>
            <person name="Arai W."/>
            <person name="Tsubouchi T."/>
            <person name="Morono Y."/>
            <person name="Uchiyama I."/>
            <person name="Ito T."/>
            <person name="Fujiyama A."/>
            <person name="Inagaki F."/>
            <person name="Takami H."/>
        </authorList>
    </citation>
    <scope>NUCLEOTIDE SEQUENCE</scope>
    <source>
        <strain evidence="6">Expedition CK06-06</strain>
    </source>
</reference>
<dbReference type="InterPro" id="IPR017871">
    <property type="entry name" value="ABC_transporter-like_CS"/>
</dbReference>
<dbReference type="SUPFAM" id="SSF52540">
    <property type="entry name" value="P-loop containing nucleoside triphosphate hydrolases"/>
    <property type="match status" value="1"/>
</dbReference>
<keyword evidence="3" id="KW-0547">Nucleotide-binding</keyword>
<comment type="caution">
    <text evidence="6">The sequence shown here is derived from an EMBL/GenBank/DDBJ whole genome shotgun (WGS) entry which is preliminary data.</text>
</comment>
<evidence type="ECO:0000256" key="2">
    <source>
        <dbReference type="ARBA" id="ARBA00022737"/>
    </source>
</evidence>
<dbReference type="PROSITE" id="PS50893">
    <property type="entry name" value="ABC_TRANSPORTER_2"/>
    <property type="match status" value="1"/>
</dbReference>
<keyword evidence="2" id="KW-0677">Repeat</keyword>
<evidence type="ECO:0000256" key="4">
    <source>
        <dbReference type="ARBA" id="ARBA00022840"/>
    </source>
</evidence>
<dbReference type="PROSITE" id="PS00211">
    <property type="entry name" value="ABC_TRANSPORTER_1"/>
    <property type="match status" value="1"/>
</dbReference>
<evidence type="ECO:0000313" key="6">
    <source>
        <dbReference type="EMBL" id="GAH46481.1"/>
    </source>
</evidence>
<keyword evidence="1" id="KW-0813">Transport</keyword>
<dbReference type="Pfam" id="PF00005">
    <property type="entry name" value="ABC_tran"/>
    <property type="match status" value="1"/>
</dbReference>
<evidence type="ECO:0000256" key="1">
    <source>
        <dbReference type="ARBA" id="ARBA00022448"/>
    </source>
</evidence>